<dbReference type="EMBL" id="JAVHNQ010000004">
    <property type="protein sequence ID" value="KAK6349389.1"/>
    <property type="molecule type" value="Genomic_DNA"/>
</dbReference>
<dbReference type="Pfam" id="PF00326">
    <property type="entry name" value="Peptidase_S9"/>
    <property type="match status" value="1"/>
</dbReference>
<dbReference type="InterPro" id="IPR011659">
    <property type="entry name" value="WD40"/>
</dbReference>
<dbReference type="SUPFAM" id="SSF53474">
    <property type="entry name" value="alpha/beta-Hydrolases"/>
    <property type="match status" value="1"/>
</dbReference>
<protein>
    <recommendedName>
        <fullName evidence="1">Peptidase S9 prolyl oligopeptidase catalytic domain-containing protein</fullName>
    </recommendedName>
</protein>
<name>A0AAV9UUT3_9PEZI</name>
<organism evidence="2 3">
    <name type="scientific">Orbilia brochopaga</name>
    <dbReference type="NCBI Taxonomy" id="3140254"/>
    <lineage>
        <taxon>Eukaryota</taxon>
        <taxon>Fungi</taxon>
        <taxon>Dikarya</taxon>
        <taxon>Ascomycota</taxon>
        <taxon>Pezizomycotina</taxon>
        <taxon>Orbiliomycetes</taxon>
        <taxon>Orbiliales</taxon>
        <taxon>Orbiliaceae</taxon>
        <taxon>Orbilia</taxon>
    </lineage>
</organism>
<dbReference type="AlphaFoldDB" id="A0AAV9UUT3"/>
<dbReference type="SUPFAM" id="SSF82171">
    <property type="entry name" value="DPP6 N-terminal domain-like"/>
    <property type="match status" value="1"/>
</dbReference>
<accession>A0AAV9UUT3</accession>
<dbReference type="GO" id="GO:0008236">
    <property type="term" value="F:serine-type peptidase activity"/>
    <property type="evidence" value="ECO:0007669"/>
    <property type="project" value="InterPro"/>
</dbReference>
<evidence type="ECO:0000313" key="2">
    <source>
        <dbReference type="EMBL" id="KAK6349389.1"/>
    </source>
</evidence>
<dbReference type="InterPro" id="IPR050585">
    <property type="entry name" value="Xaa-Pro_dipeptidyl-ppase/CocE"/>
</dbReference>
<dbReference type="InterPro" id="IPR001375">
    <property type="entry name" value="Peptidase_S9_cat"/>
</dbReference>
<feature type="domain" description="Peptidase S9 prolyl oligopeptidase catalytic" evidence="1">
    <location>
        <begin position="462"/>
        <end position="670"/>
    </location>
</feature>
<dbReference type="InterPro" id="IPR029058">
    <property type="entry name" value="AB_hydrolase_fold"/>
</dbReference>
<dbReference type="Gene3D" id="3.40.50.1820">
    <property type="entry name" value="alpha/beta hydrolase"/>
    <property type="match status" value="1"/>
</dbReference>
<sequence>MMSSSTASPTTATYGTWHSQISVEDISGKSVSLQECAASPKTNAIYHVESRPVESGRYVICYTPQGSSTSTDILPPGYSCRSMIHEYGGAAMKPYPDQEAVICTISGDNAGVYKVSVETYPDGTVTAGAPALLISTDKTVRFANFAINPKDSSRVLAVLEHHTGQEADTVVNSLVLITGEPGNASWKRVAEGADFYSAPSWSPDGSKVAWLQWDHPDMPWTGGQVFIADWKDDKLENKHVIAGKARTESASQPRWNPDGTLFYCSDKTGYWQLYKHDESGISNSITLKGLEEVDFSNAEWAMGWHSYDFLSPTKAVASYVDNATSRTILVDLSDNTHKDLDIPFVDTQWTSVHAVSDRSFTIIASTSDQPSTLYLCALSEDGSVSYRSIAASTPISVPKDLISAARHITFPRVSSPEPSTKAHAWYYPPVNPAYKAPEGSLPPLVISLHGGPTAHSACGLSLPIQYWTSRGYAYAFVNYTGSTGYGRKFRDGLNTQWGLADVSDAADCVHFLVSQSLVDKTRVGIVGGSAGGYGVLQAICSYPEVWAACVSNYGISSLKALIEHTHKFESRYMDGLLWHEDASKEEREQIMAERSPLLRAASIKAPVLLLQGVEDRVVPKEQAEEMARVIESNGGIVRVELFEGEGHGWRKETTVIKATQLQEDWWRKYLVRD</sequence>
<proteinExistence type="predicted"/>
<dbReference type="GO" id="GO:0006508">
    <property type="term" value="P:proteolysis"/>
    <property type="evidence" value="ECO:0007669"/>
    <property type="project" value="InterPro"/>
</dbReference>
<dbReference type="Proteomes" id="UP001375240">
    <property type="component" value="Unassembled WGS sequence"/>
</dbReference>
<comment type="caution">
    <text evidence="2">The sequence shown here is derived from an EMBL/GenBank/DDBJ whole genome shotgun (WGS) entry which is preliminary data.</text>
</comment>
<gene>
    <name evidence="2" type="ORF">TWF696_005677</name>
</gene>
<dbReference type="Pfam" id="PF07676">
    <property type="entry name" value="PD40"/>
    <property type="match status" value="2"/>
</dbReference>
<evidence type="ECO:0000313" key="3">
    <source>
        <dbReference type="Proteomes" id="UP001375240"/>
    </source>
</evidence>
<reference evidence="2 3" key="1">
    <citation type="submission" date="2019-10" db="EMBL/GenBank/DDBJ databases">
        <authorList>
            <person name="Palmer J.M."/>
        </authorList>
    </citation>
    <scope>NUCLEOTIDE SEQUENCE [LARGE SCALE GENOMIC DNA]</scope>
    <source>
        <strain evidence="2 3">TWF696</strain>
    </source>
</reference>
<keyword evidence="3" id="KW-1185">Reference proteome</keyword>
<dbReference type="InterPro" id="IPR011042">
    <property type="entry name" value="6-blade_b-propeller_TolB-like"/>
</dbReference>
<dbReference type="PANTHER" id="PTHR43056">
    <property type="entry name" value="PEPTIDASE S9 PROLYL OLIGOPEPTIDASE"/>
    <property type="match status" value="1"/>
</dbReference>
<dbReference type="PANTHER" id="PTHR43056:SF5">
    <property type="entry name" value="PEPTIDASE S9 PROLYL OLIGOPEPTIDASE CATALYTIC DOMAIN-CONTAINING PROTEIN"/>
    <property type="match status" value="1"/>
</dbReference>
<dbReference type="Gene3D" id="2.120.10.30">
    <property type="entry name" value="TolB, C-terminal domain"/>
    <property type="match status" value="1"/>
</dbReference>
<evidence type="ECO:0000259" key="1">
    <source>
        <dbReference type="Pfam" id="PF00326"/>
    </source>
</evidence>